<comment type="caution">
    <text evidence="7">The sequence shown here is derived from an EMBL/GenBank/DDBJ whole genome shotgun (WGS) entry which is preliminary data.</text>
</comment>
<feature type="transmembrane region" description="Helical" evidence="6">
    <location>
        <begin position="67"/>
        <end position="91"/>
    </location>
</feature>
<evidence type="ECO:0000256" key="4">
    <source>
        <dbReference type="ARBA" id="ARBA00022989"/>
    </source>
</evidence>
<organism evidence="7 8">
    <name type="scientific">Salinisphaera dokdonensis CL-ES53</name>
    <dbReference type="NCBI Taxonomy" id="1304272"/>
    <lineage>
        <taxon>Bacteria</taxon>
        <taxon>Pseudomonadati</taxon>
        <taxon>Pseudomonadota</taxon>
        <taxon>Gammaproteobacteria</taxon>
        <taxon>Salinisphaerales</taxon>
        <taxon>Salinisphaeraceae</taxon>
        <taxon>Salinisphaera</taxon>
    </lineage>
</organism>
<protein>
    <recommendedName>
        <fullName evidence="9">DUF423 domain-containing protein</fullName>
    </recommendedName>
</protein>
<evidence type="ECO:0000256" key="5">
    <source>
        <dbReference type="ARBA" id="ARBA00023136"/>
    </source>
</evidence>
<evidence type="ECO:0000313" key="7">
    <source>
        <dbReference type="EMBL" id="MES1928899.1"/>
    </source>
</evidence>
<keyword evidence="5 6" id="KW-0472">Membrane</keyword>
<dbReference type="RefSeq" id="WP_353110306.1">
    <property type="nucleotide sequence ID" value="NZ_APND01000002.1"/>
</dbReference>
<evidence type="ECO:0000256" key="6">
    <source>
        <dbReference type="SAM" id="Phobius"/>
    </source>
</evidence>
<dbReference type="EMBL" id="APND01000002">
    <property type="protein sequence ID" value="MES1928899.1"/>
    <property type="molecule type" value="Genomic_DNA"/>
</dbReference>
<feature type="transmembrane region" description="Helical" evidence="6">
    <location>
        <begin position="97"/>
        <end position="121"/>
    </location>
</feature>
<feature type="transmembrane region" description="Helical" evidence="6">
    <location>
        <begin position="42"/>
        <end position="60"/>
    </location>
</feature>
<dbReference type="Proteomes" id="UP001460888">
    <property type="component" value="Unassembled WGS sequence"/>
</dbReference>
<evidence type="ECO:0000256" key="3">
    <source>
        <dbReference type="ARBA" id="ARBA00022692"/>
    </source>
</evidence>
<gene>
    <name evidence="7" type="ORF">SADO_06582</name>
</gene>
<dbReference type="Pfam" id="PF04241">
    <property type="entry name" value="DUF423"/>
    <property type="match status" value="1"/>
</dbReference>
<accession>A0ABV2B0I6</accession>
<evidence type="ECO:0000313" key="8">
    <source>
        <dbReference type="Proteomes" id="UP001460888"/>
    </source>
</evidence>
<dbReference type="InterPro" id="IPR006696">
    <property type="entry name" value="DUF423"/>
</dbReference>
<sequence>MTQFALAAGSIYGLIGVLLGAFGAHALSSRLSADMQAIWHTAVQYQFYHAFALLAVGVLARQGLAGASLATATICFALGTLIFSGSLYVLALSGVRWLGAITPFGGALLIVAWIALLLAVVRS</sequence>
<keyword evidence="8" id="KW-1185">Reference proteome</keyword>
<proteinExistence type="inferred from homology"/>
<dbReference type="PANTHER" id="PTHR43461">
    <property type="entry name" value="TRANSMEMBRANE PROTEIN 256"/>
    <property type="match status" value="1"/>
</dbReference>
<evidence type="ECO:0008006" key="9">
    <source>
        <dbReference type="Google" id="ProtNLM"/>
    </source>
</evidence>
<dbReference type="PANTHER" id="PTHR43461:SF1">
    <property type="entry name" value="TRANSMEMBRANE PROTEIN 256"/>
    <property type="match status" value="1"/>
</dbReference>
<evidence type="ECO:0000256" key="2">
    <source>
        <dbReference type="ARBA" id="ARBA00009694"/>
    </source>
</evidence>
<reference evidence="7 8" key="1">
    <citation type="submission" date="2013-03" db="EMBL/GenBank/DDBJ databases">
        <title>Salinisphaera dokdonensis CL-ES53 Genome Sequencing.</title>
        <authorList>
            <person name="Li C."/>
            <person name="Lai Q."/>
            <person name="Shao Z."/>
        </authorList>
    </citation>
    <scope>NUCLEOTIDE SEQUENCE [LARGE SCALE GENOMIC DNA]</scope>
    <source>
        <strain evidence="7 8">CL-ES53</strain>
    </source>
</reference>
<keyword evidence="3 6" id="KW-0812">Transmembrane</keyword>
<comment type="subcellular location">
    <subcellularLocation>
        <location evidence="1">Membrane</location>
        <topology evidence="1">Multi-pass membrane protein</topology>
    </subcellularLocation>
</comment>
<comment type="similarity">
    <text evidence="2">Belongs to the UPF0382 family.</text>
</comment>
<keyword evidence="4 6" id="KW-1133">Transmembrane helix</keyword>
<name>A0ABV2B0I6_9GAMM</name>
<evidence type="ECO:0000256" key="1">
    <source>
        <dbReference type="ARBA" id="ARBA00004141"/>
    </source>
</evidence>